<evidence type="ECO:0008006" key="3">
    <source>
        <dbReference type="Google" id="ProtNLM"/>
    </source>
</evidence>
<proteinExistence type="predicted"/>
<comment type="caution">
    <text evidence="1">The sequence shown here is derived from an EMBL/GenBank/DDBJ whole genome shotgun (WGS) entry which is preliminary data.</text>
</comment>
<dbReference type="RefSeq" id="WP_203808257.1">
    <property type="nucleotide sequence ID" value="NZ_BAAAQE010000049.1"/>
</dbReference>
<dbReference type="Proteomes" id="UP000612282">
    <property type="component" value="Unassembled WGS sequence"/>
</dbReference>
<name>A0ABQ3XQS4_9ACTN</name>
<accession>A0ABQ3XQS4</accession>
<dbReference type="EMBL" id="BOMG01000115">
    <property type="protein sequence ID" value="GID60852.1"/>
    <property type="molecule type" value="Genomic_DNA"/>
</dbReference>
<evidence type="ECO:0000313" key="2">
    <source>
        <dbReference type="Proteomes" id="UP000612282"/>
    </source>
</evidence>
<organism evidence="1 2">
    <name type="scientific">Actinoplanes couchii</name>
    <dbReference type="NCBI Taxonomy" id="403638"/>
    <lineage>
        <taxon>Bacteria</taxon>
        <taxon>Bacillati</taxon>
        <taxon>Actinomycetota</taxon>
        <taxon>Actinomycetes</taxon>
        <taxon>Micromonosporales</taxon>
        <taxon>Micromonosporaceae</taxon>
        <taxon>Actinoplanes</taxon>
    </lineage>
</organism>
<gene>
    <name evidence="1" type="ORF">Aco03nite_092560</name>
</gene>
<protein>
    <recommendedName>
        <fullName evidence="3">Berberine/berberine-like domain-containing protein</fullName>
    </recommendedName>
</protein>
<evidence type="ECO:0000313" key="1">
    <source>
        <dbReference type="EMBL" id="GID60852.1"/>
    </source>
</evidence>
<keyword evidence="2" id="KW-1185">Reference proteome</keyword>
<reference evidence="1 2" key="1">
    <citation type="submission" date="2021-01" db="EMBL/GenBank/DDBJ databases">
        <title>Whole genome shotgun sequence of Actinoplanes couchii NBRC 106145.</title>
        <authorList>
            <person name="Komaki H."/>
            <person name="Tamura T."/>
        </authorList>
    </citation>
    <scope>NUCLEOTIDE SEQUENCE [LARGE SCALE GENOMIC DNA]</scope>
    <source>
        <strain evidence="1 2">NBRC 106145</strain>
    </source>
</reference>
<sequence length="45" mass="4853">MPQDGFAHIDTAADALADWNGRAAREFKTNYLDPAGSCGRKGWNG</sequence>